<proteinExistence type="predicted"/>
<keyword evidence="4" id="KW-1185">Reference proteome</keyword>
<dbReference type="Gene3D" id="3.40.30.10">
    <property type="entry name" value="Glutaredoxin"/>
    <property type="match status" value="1"/>
</dbReference>
<dbReference type="Proteomes" id="UP000070444">
    <property type="component" value="Unassembled WGS sequence"/>
</dbReference>
<dbReference type="InterPro" id="IPR004045">
    <property type="entry name" value="Glutathione_S-Trfase_N"/>
</dbReference>
<evidence type="ECO:0000313" key="4">
    <source>
        <dbReference type="Proteomes" id="UP000070444"/>
    </source>
</evidence>
<dbReference type="Pfam" id="PF22041">
    <property type="entry name" value="GST_C_7"/>
    <property type="match status" value="1"/>
</dbReference>
<evidence type="ECO:0000259" key="2">
    <source>
        <dbReference type="Pfam" id="PF22041"/>
    </source>
</evidence>
<gene>
    <name evidence="3" type="ORF">CONCODRAFT_82691</name>
</gene>
<name>A0A137PID7_CONC2</name>
<dbReference type="EMBL" id="KQ964420">
    <property type="protein sequence ID" value="KXN74745.1"/>
    <property type="molecule type" value="Genomic_DNA"/>
</dbReference>
<evidence type="ECO:0000313" key="3">
    <source>
        <dbReference type="EMBL" id="KXN74745.1"/>
    </source>
</evidence>
<dbReference type="SUPFAM" id="SSF52833">
    <property type="entry name" value="Thioredoxin-like"/>
    <property type="match status" value="1"/>
</dbReference>
<protein>
    <submittedName>
        <fullName evidence="3">Uncharacterized protein</fullName>
    </submittedName>
</protein>
<accession>A0A137PID7</accession>
<feature type="domain" description="Glutathione S-transferase UstS-like C-terminal" evidence="2">
    <location>
        <begin position="110"/>
        <end position="203"/>
    </location>
</feature>
<dbReference type="AlphaFoldDB" id="A0A137PID7"/>
<dbReference type="InterPro" id="IPR036249">
    <property type="entry name" value="Thioredoxin-like_sf"/>
</dbReference>
<sequence length="235" mass="26911">MIKLYELVTKENGYSASPYVILAELFLKHKGLEYEKISLRPSQVGPTIREITNGKWNLVPTVVFPNGDIVFDSPEVGKYLDEKYPENPLDPNNAELDALIEAYANTNLAGFRMAINDLYELFEGEDKAYFKESREQRYGIKFSQIPGDRDVNLNNFYKGTQPIDKVLANSKFLDGESPKIHDYAIAARIQCFRTASPKTYKEVIVNNPNENFRRWVGDMDKVLDGFLANRKILKI</sequence>
<organism evidence="3 4">
    <name type="scientific">Conidiobolus coronatus (strain ATCC 28846 / CBS 209.66 / NRRL 28638)</name>
    <name type="common">Delacroixia coronata</name>
    <dbReference type="NCBI Taxonomy" id="796925"/>
    <lineage>
        <taxon>Eukaryota</taxon>
        <taxon>Fungi</taxon>
        <taxon>Fungi incertae sedis</taxon>
        <taxon>Zoopagomycota</taxon>
        <taxon>Entomophthoromycotina</taxon>
        <taxon>Entomophthoromycetes</taxon>
        <taxon>Entomophthorales</taxon>
        <taxon>Ancylistaceae</taxon>
        <taxon>Conidiobolus</taxon>
    </lineage>
</organism>
<dbReference type="InterPro" id="IPR054416">
    <property type="entry name" value="GST_UstS-like_C"/>
</dbReference>
<dbReference type="SUPFAM" id="SSF47616">
    <property type="entry name" value="GST C-terminal domain-like"/>
    <property type="match status" value="1"/>
</dbReference>
<dbReference type="InterPro" id="IPR036282">
    <property type="entry name" value="Glutathione-S-Trfase_C_sf"/>
</dbReference>
<evidence type="ECO:0000259" key="1">
    <source>
        <dbReference type="Pfam" id="PF13417"/>
    </source>
</evidence>
<dbReference type="Gene3D" id="1.20.1050.10">
    <property type="match status" value="1"/>
</dbReference>
<dbReference type="Pfam" id="PF13417">
    <property type="entry name" value="GST_N_3"/>
    <property type="match status" value="1"/>
</dbReference>
<dbReference type="OrthoDB" id="4951845at2759"/>
<reference evidence="3 4" key="1">
    <citation type="journal article" date="2015" name="Genome Biol. Evol.">
        <title>Phylogenomic analyses indicate that early fungi evolved digesting cell walls of algal ancestors of land plants.</title>
        <authorList>
            <person name="Chang Y."/>
            <person name="Wang S."/>
            <person name="Sekimoto S."/>
            <person name="Aerts A.L."/>
            <person name="Choi C."/>
            <person name="Clum A."/>
            <person name="LaButti K.M."/>
            <person name="Lindquist E.A."/>
            <person name="Yee Ngan C."/>
            <person name="Ohm R.A."/>
            <person name="Salamov A.A."/>
            <person name="Grigoriev I.V."/>
            <person name="Spatafora J.W."/>
            <person name="Berbee M.L."/>
        </authorList>
    </citation>
    <scope>NUCLEOTIDE SEQUENCE [LARGE SCALE GENOMIC DNA]</scope>
    <source>
        <strain evidence="3 4">NRRL 28638</strain>
    </source>
</reference>
<dbReference type="STRING" id="796925.A0A137PID7"/>
<feature type="domain" description="GST N-terminal" evidence="1">
    <location>
        <begin position="13"/>
        <end position="88"/>
    </location>
</feature>